<dbReference type="RefSeq" id="WP_264842376.1">
    <property type="nucleotide sequence ID" value="NZ_AP025628.1"/>
</dbReference>
<keyword evidence="1" id="KW-0472">Membrane</keyword>
<dbReference type="InterPro" id="IPR001173">
    <property type="entry name" value="Glyco_trans_2-like"/>
</dbReference>
<organism evidence="3 4">
    <name type="scientific">Caldinitratiruptor microaerophilus</name>
    <dbReference type="NCBI Taxonomy" id="671077"/>
    <lineage>
        <taxon>Bacteria</taxon>
        <taxon>Bacillati</taxon>
        <taxon>Bacillota</taxon>
        <taxon>Clostridia</taxon>
        <taxon>Eubacteriales</taxon>
        <taxon>Symbiobacteriaceae</taxon>
        <taxon>Caldinitratiruptor</taxon>
    </lineage>
</organism>
<dbReference type="Gene3D" id="3.90.550.10">
    <property type="entry name" value="Spore Coat Polysaccharide Biosynthesis Protein SpsA, Chain A"/>
    <property type="match status" value="1"/>
</dbReference>
<evidence type="ECO:0000313" key="4">
    <source>
        <dbReference type="Proteomes" id="UP001163687"/>
    </source>
</evidence>
<keyword evidence="4" id="KW-1185">Reference proteome</keyword>
<accession>A0AA35CNM6</accession>
<reference evidence="3" key="1">
    <citation type="submission" date="2022-03" db="EMBL/GenBank/DDBJ databases">
        <title>Complete genome sequence of Caldinitratiruptor microaerophilus.</title>
        <authorList>
            <person name="Mukaiyama R."/>
            <person name="Nishiyama T."/>
            <person name="Ueda K."/>
        </authorList>
    </citation>
    <scope>NUCLEOTIDE SEQUENCE</scope>
    <source>
        <strain evidence="3">JCM 16183</strain>
    </source>
</reference>
<name>A0AA35CNM6_9FIRM</name>
<feature type="domain" description="Glycosyltransferase 2-like" evidence="2">
    <location>
        <begin position="60"/>
        <end position="136"/>
    </location>
</feature>
<dbReference type="Pfam" id="PF00535">
    <property type="entry name" value="Glycos_transf_2"/>
    <property type="match status" value="1"/>
</dbReference>
<keyword evidence="1" id="KW-0812">Transmembrane</keyword>
<keyword evidence="1" id="KW-1133">Transmembrane helix</keyword>
<proteinExistence type="predicted"/>
<dbReference type="SUPFAM" id="SSF53448">
    <property type="entry name" value="Nucleotide-diphospho-sugar transferases"/>
    <property type="match status" value="1"/>
</dbReference>
<dbReference type="InterPro" id="IPR029044">
    <property type="entry name" value="Nucleotide-diphossugar_trans"/>
</dbReference>
<evidence type="ECO:0000313" key="3">
    <source>
        <dbReference type="EMBL" id="BDG61748.1"/>
    </source>
</evidence>
<dbReference type="KEGG" id="cmic:caldi_28380"/>
<protein>
    <recommendedName>
        <fullName evidence="2">Glycosyltransferase 2-like domain-containing protein</fullName>
    </recommendedName>
</protein>
<gene>
    <name evidence="3" type="ORF">caldi_28380</name>
</gene>
<evidence type="ECO:0000259" key="2">
    <source>
        <dbReference type="Pfam" id="PF00535"/>
    </source>
</evidence>
<dbReference type="CDD" id="cd00761">
    <property type="entry name" value="Glyco_tranf_GTA_type"/>
    <property type="match status" value="1"/>
</dbReference>
<dbReference type="Proteomes" id="UP001163687">
    <property type="component" value="Chromosome"/>
</dbReference>
<sequence length="167" mass="18259">MVLPGAVLDGLVLALATYGAVVLLWRLWGALSAWRARAARPPALSLLVLLRNQEVQVEGVLRAIAGLVRTSRMLQRCDVVVVDFDSTDQTPQIAERLARHLRGLRLLRVDDRNYPGQSACEVGLSACQSRVVVVLDLIRATEARPLLRALNVLVGGRPPERDEKAAV</sequence>
<evidence type="ECO:0000256" key="1">
    <source>
        <dbReference type="SAM" id="Phobius"/>
    </source>
</evidence>
<dbReference type="EMBL" id="AP025628">
    <property type="protein sequence ID" value="BDG61748.1"/>
    <property type="molecule type" value="Genomic_DNA"/>
</dbReference>
<feature type="transmembrane region" description="Helical" evidence="1">
    <location>
        <begin position="6"/>
        <end position="28"/>
    </location>
</feature>
<dbReference type="AlphaFoldDB" id="A0AA35CNM6"/>